<dbReference type="EMBL" id="CP036266">
    <property type="protein sequence ID" value="QDT20144.1"/>
    <property type="molecule type" value="Genomic_DNA"/>
</dbReference>
<sequence length="195" mass="20786">MDREMLPAAVIPSSPFTVPMVAAEGSWMKISPLCSLAAMVLMARSISAAPAAPMPKWACRETVSASIKAASPAVLSVILPKVVKSCTSPPVLTFERLILLTAKMSIRPVPLLVISDPSARSTVPTEKMSIKNAPELEICARLFNIKSFALFCSFNVPVEALTLSEIVIVPFDLRSTAPPVTVSLTSSVPVVVRKI</sequence>
<protein>
    <submittedName>
        <fullName evidence="1">Uncharacterized protein</fullName>
    </submittedName>
</protein>
<organism evidence="1 2">
    <name type="scientific">Gimesia chilikensis</name>
    <dbReference type="NCBI Taxonomy" id="2605989"/>
    <lineage>
        <taxon>Bacteria</taxon>
        <taxon>Pseudomonadati</taxon>
        <taxon>Planctomycetota</taxon>
        <taxon>Planctomycetia</taxon>
        <taxon>Planctomycetales</taxon>
        <taxon>Planctomycetaceae</taxon>
        <taxon>Gimesia</taxon>
    </lineage>
</organism>
<reference evidence="1 2" key="1">
    <citation type="submission" date="2019-02" db="EMBL/GenBank/DDBJ databases">
        <title>Deep-cultivation of Planctomycetes and their phenomic and genomic characterization uncovers novel biology.</title>
        <authorList>
            <person name="Wiegand S."/>
            <person name="Jogler M."/>
            <person name="Boedeker C."/>
            <person name="Pinto D."/>
            <person name="Vollmers J."/>
            <person name="Rivas-Marin E."/>
            <person name="Kohn T."/>
            <person name="Peeters S.H."/>
            <person name="Heuer A."/>
            <person name="Rast P."/>
            <person name="Oberbeckmann S."/>
            <person name="Bunk B."/>
            <person name="Jeske O."/>
            <person name="Meyerdierks A."/>
            <person name="Storesund J.E."/>
            <person name="Kallscheuer N."/>
            <person name="Luecker S."/>
            <person name="Lage O.M."/>
            <person name="Pohl T."/>
            <person name="Merkel B.J."/>
            <person name="Hornburger P."/>
            <person name="Mueller R.-W."/>
            <person name="Bruemmer F."/>
            <person name="Labrenz M."/>
            <person name="Spormann A.M."/>
            <person name="Op den Camp H."/>
            <person name="Overmann J."/>
            <person name="Amann R."/>
            <person name="Jetten M.S.M."/>
            <person name="Mascher T."/>
            <person name="Medema M.H."/>
            <person name="Devos D.P."/>
            <person name="Kaster A.-K."/>
            <person name="Ovreas L."/>
            <person name="Rohde M."/>
            <person name="Galperin M.Y."/>
            <person name="Jogler C."/>
        </authorList>
    </citation>
    <scope>NUCLEOTIDE SEQUENCE [LARGE SCALE GENOMIC DNA]</scope>
    <source>
        <strain evidence="1 2">HG66A1</strain>
    </source>
</reference>
<proteinExistence type="predicted"/>
<evidence type="ECO:0000313" key="1">
    <source>
        <dbReference type="EMBL" id="QDT20144.1"/>
    </source>
</evidence>
<dbReference type="AlphaFoldDB" id="A0A517PL95"/>
<keyword evidence="2" id="KW-1185">Reference proteome</keyword>
<evidence type="ECO:0000313" key="2">
    <source>
        <dbReference type="Proteomes" id="UP000320421"/>
    </source>
</evidence>
<accession>A0A517PL95</accession>
<dbReference type="Proteomes" id="UP000320421">
    <property type="component" value="Chromosome"/>
</dbReference>
<name>A0A517PL95_9PLAN</name>
<gene>
    <name evidence="1" type="ORF">HG66A1_19290</name>
</gene>